<reference evidence="2" key="1">
    <citation type="submission" date="2019-03" db="EMBL/GenBank/DDBJ databases">
        <title>WGS assembly of Setaria viridis.</title>
        <authorList>
            <person name="Huang P."/>
            <person name="Jenkins J."/>
            <person name="Grimwood J."/>
            <person name="Barry K."/>
            <person name="Healey A."/>
            <person name="Mamidi S."/>
            <person name="Sreedasyam A."/>
            <person name="Shu S."/>
            <person name="Feldman M."/>
            <person name="Wu J."/>
            <person name="Yu Y."/>
            <person name="Chen C."/>
            <person name="Johnson J."/>
            <person name="Rokhsar D."/>
            <person name="Baxter I."/>
            <person name="Schmutz J."/>
            <person name="Brutnell T."/>
            <person name="Kellogg E."/>
        </authorList>
    </citation>
    <scope>NUCLEOTIDE SEQUENCE [LARGE SCALE GENOMIC DNA]</scope>
</reference>
<evidence type="ECO:0000256" key="1">
    <source>
        <dbReference type="SAM" id="SignalP"/>
    </source>
</evidence>
<accession>A0A4U6VFF2</accession>
<gene>
    <name evidence="2" type="ORF">SEVIR_3G158866v2</name>
</gene>
<dbReference type="Gramene" id="TKW26019">
    <property type="protein sequence ID" value="TKW26019"/>
    <property type="gene ID" value="SEVIR_3G158866v2"/>
</dbReference>
<evidence type="ECO:0000313" key="3">
    <source>
        <dbReference type="Proteomes" id="UP000298652"/>
    </source>
</evidence>
<name>A0A4U6VFF2_SETVI</name>
<protein>
    <recommendedName>
        <fullName evidence="4">Secreted protein</fullName>
    </recommendedName>
</protein>
<keyword evidence="3" id="KW-1185">Reference proteome</keyword>
<feature type="chain" id="PRO_5020740923" description="Secreted protein" evidence="1">
    <location>
        <begin position="25"/>
        <end position="94"/>
    </location>
</feature>
<proteinExistence type="predicted"/>
<feature type="signal peptide" evidence="1">
    <location>
        <begin position="1"/>
        <end position="24"/>
    </location>
</feature>
<dbReference type="EMBL" id="CM016554">
    <property type="protein sequence ID" value="TKW26019.1"/>
    <property type="molecule type" value="Genomic_DNA"/>
</dbReference>
<organism evidence="2 3">
    <name type="scientific">Setaria viridis</name>
    <name type="common">Green bristlegrass</name>
    <name type="synonym">Setaria italica subsp. viridis</name>
    <dbReference type="NCBI Taxonomy" id="4556"/>
    <lineage>
        <taxon>Eukaryota</taxon>
        <taxon>Viridiplantae</taxon>
        <taxon>Streptophyta</taxon>
        <taxon>Embryophyta</taxon>
        <taxon>Tracheophyta</taxon>
        <taxon>Spermatophyta</taxon>
        <taxon>Magnoliopsida</taxon>
        <taxon>Liliopsida</taxon>
        <taxon>Poales</taxon>
        <taxon>Poaceae</taxon>
        <taxon>PACMAD clade</taxon>
        <taxon>Panicoideae</taxon>
        <taxon>Panicodae</taxon>
        <taxon>Paniceae</taxon>
        <taxon>Cenchrinae</taxon>
        <taxon>Setaria</taxon>
    </lineage>
</organism>
<dbReference type="Proteomes" id="UP000298652">
    <property type="component" value="Chromosome 3"/>
</dbReference>
<evidence type="ECO:0000313" key="2">
    <source>
        <dbReference type="EMBL" id="TKW26019.1"/>
    </source>
</evidence>
<keyword evidence="1" id="KW-0732">Signal</keyword>
<sequence>MVNIWKRGALDVAMLLVFVLFNNSCLHRCIPTLNIPAASNPSTNSLTGLICNIWFLTVSINRRKHACDMFVKNAKMIQPSGINICHVHREFCNR</sequence>
<evidence type="ECO:0008006" key="4">
    <source>
        <dbReference type="Google" id="ProtNLM"/>
    </source>
</evidence>
<dbReference type="AlphaFoldDB" id="A0A4U6VFF2"/>